<dbReference type="Gene3D" id="1.10.8.430">
    <property type="entry name" value="Helical domain of apoptotic protease-activating factors"/>
    <property type="match status" value="1"/>
</dbReference>
<dbReference type="Gene3D" id="3.80.10.10">
    <property type="entry name" value="Ribonuclease Inhibitor"/>
    <property type="match status" value="1"/>
</dbReference>
<evidence type="ECO:0000259" key="3">
    <source>
        <dbReference type="Pfam" id="PF23559"/>
    </source>
</evidence>
<dbReference type="InterPro" id="IPR055414">
    <property type="entry name" value="LRR_R13L4/SHOC2-like"/>
</dbReference>
<evidence type="ECO:0008006" key="7">
    <source>
        <dbReference type="Google" id="ProtNLM"/>
    </source>
</evidence>
<feature type="domain" description="Disease resistance protein winged helix" evidence="3">
    <location>
        <begin position="84"/>
        <end position="161"/>
    </location>
</feature>
<name>A0ABU6VAX6_9FABA</name>
<dbReference type="Pfam" id="PF23598">
    <property type="entry name" value="LRR_14"/>
    <property type="match status" value="1"/>
</dbReference>
<dbReference type="InterPro" id="IPR058922">
    <property type="entry name" value="WHD_DRP"/>
</dbReference>
<dbReference type="InterPro" id="IPR027417">
    <property type="entry name" value="P-loop_NTPase"/>
</dbReference>
<dbReference type="SUPFAM" id="SSF52540">
    <property type="entry name" value="P-loop containing nucleoside triphosphate hydrolases"/>
    <property type="match status" value="1"/>
</dbReference>
<gene>
    <name evidence="5" type="ORF">PIB30_032248</name>
</gene>
<protein>
    <recommendedName>
        <fullName evidence="7">NB-ARC domain-containing protein</fullName>
    </recommendedName>
</protein>
<dbReference type="Gene3D" id="1.10.10.10">
    <property type="entry name" value="Winged helix-like DNA-binding domain superfamily/Winged helix DNA-binding domain"/>
    <property type="match status" value="1"/>
</dbReference>
<dbReference type="SUPFAM" id="SSF52058">
    <property type="entry name" value="L domain-like"/>
    <property type="match status" value="1"/>
</dbReference>
<evidence type="ECO:0000313" key="5">
    <source>
        <dbReference type="EMBL" id="MED6170569.1"/>
    </source>
</evidence>
<keyword evidence="2" id="KW-0611">Plant defense</keyword>
<reference evidence="5 6" key="1">
    <citation type="journal article" date="2023" name="Plants (Basel)">
        <title>Bridging the Gap: Combining Genomics and Transcriptomics Approaches to Understand Stylosanthes scabra, an Orphan Legume from the Brazilian Caatinga.</title>
        <authorList>
            <person name="Ferreira-Neto J.R.C."/>
            <person name="da Silva M.D."/>
            <person name="Binneck E."/>
            <person name="de Melo N.F."/>
            <person name="da Silva R.H."/>
            <person name="de Melo A.L.T.M."/>
            <person name="Pandolfi V."/>
            <person name="Bustamante F.O."/>
            <person name="Brasileiro-Vidal A.C."/>
            <person name="Benko-Iseppon A.M."/>
        </authorList>
    </citation>
    <scope>NUCLEOTIDE SEQUENCE [LARGE SCALE GENOMIC DNA]</scope>
    <source>
        <tissue evidence="5">Leaves</tissue>
    </source>
</reference>
<evidence type="ECO:0000256" key="2">
    <source>
        <dbReference type="ARBA" id="ARBA00022821"/>
    </source>
</evidence>
<accession>A0ABU6VAX6</accession>
<comment type="caution">
    <text evidence="5">The sequence shown here is derived from an EMBL/GenBank/DDBJ whole genome shotgun (WGS) entry which is preliminary data.</text>
</comment>
<keyword evidence="6" id="KW-1185">Reference proteome</keyword>
<sequence length="470" mass="54237">MECPSSLEPHGRSIVESCGGLPLAIVAIAGVVSRKKRLESEWLGVKESIHWHLTRYRTKIMDVLKLSYDSLSEELKPCFRYLGIYPEDFKIPAGELIQLWMAEGFLQPKESRLPNVPEPEIVGEEYLKELVDRNMVVVVSKRKSDGGVKECLIHDLFRDLCIILSKADNETSSKSSLETNQSSTRSLFLMFEKIYSKDVLKNFQSVQVLHLGRRTRIQDWSFNFEAMTFIKYLRVNICGSREFLCRSIWSLSNLETIDILCFDRTYIPNEFWKLRQLRRVYLGIGRLILRTDENETIMWNLQTLYSVSLDTTAAFLFRNRRFPNLRKLALWLDTHAKKSCWWHELLLSLHHLSNVRKLKLHCCNSDFSLHAKMFPSNLAKITFLICKMSCSSMKALGQLPNLQVLKLVDGTIQESLDCATGDFPKLQVFKMMYVSVESWMLAKGAMPALRYLLEISELHSTSLMVPAKSA</sequence>
<dbReference type="PANTHER" id="PTHR23155:SF1193">
    <property type="entry name" value="DISEASE RESISTANCE PROTEIN RPP13-RELATED"/>
    <property type="match status" value="1"/>
</dbReference>
<dbReference type="EMBL" id="JASCZI010151176">
    <property type="protein sequence ID" value="MED6170569.1"/>
    <property type="molecule type" value="Genomic_DNA"/>
</dbReference>
<dbReference type="Pfam" id="PF23559">
    <property type="entry name" value="WHD_DRP"/>
    <property type="match status" value="1"/>
</dbReference>
<keyword evidence="1" id="KW-0677">Repeat</keyword>
<feature type="domain" description="Disease resistance R13L4/SHOC-2-like LRR" evidence="4">
    <location>
        <begin position="184"/>
        <end position="384"/>
    </location>
</feature>
<evidence type="ECO:0000313" key="6">
    <source>
        <dbReference type="Proteomes" id="UP001341840"/>
    </source>
</evidence>
<dbReference type="Proteomes" id="UP001341840">
    <property type="component" value="Unassembled WGS sequence"/>
</dbReference>
<dbReference type="PANTHER" id="PTHR23155">
    <property type="entry name" value="DISEASE RESISTANCE PROTEIN RP"/>
    <property type="match status" value="1"/>
</dbReference>
<organism evidence="5 6">
    <name type="scientific">Stylosanthes scabra</name>
    <dbReference type="NCBI Taxonomy" id="79078"/>
    <lineage>
        <taxon>Eukaryota</taxon>
        <taxon>Viridiplantae</taxon>
        <taxon>Streptophyta</taxon>
        <taxon>Embryophyta</taxon>
        <taxon>Tracheophyta</taxon>
        <taxon>Spermatophyta</taxon>
        <taxon>Magnoliopsida</taxon>
        <taxon>eudicotyledons</taxon>
        <taxon>Gunneridae</taxon>
        <taxon>Pentapetalae</taxon>
        <taxon>rosids</taxon>
        <taxon>fabids</taxon>
        <taxon>Fabales</taxon>
        <taxon>Fabaceae</taxon>
        <taxon>Papilionoideae</taxon>
        <taxon>50 kb inversion clade</taxon>
        <taxon>dalbergioids sensu lato</taxon>
        <taxon>Dalbergieae</taxon>
        <taxon>Pterocarpus clade</taxon>
        <taxon>Stylosanthes</taxon>
    </lineage>
</organism>
<evidence type="ECO:0000256" key="1">
    <source>
        <dbReference type="ARBA" id="ARBA00022737"/>
    </source>
</evidence>
<proteinExistence type="predicted"/>
<dbReference type="InterPro" id="IPR044974">
    <property type="entry name" value="Disease_R_plants"/>
</dbReference>
<evidence type="ECO:0000259" key="4">
    <source>
        <dbReference type="Pfam" id="PF23598"/>
    </source>
</evidence>
<dbReference type="InterPro" id="IPR032675">
    <property type="entry name" value="LRR_dom_sf"/>
</dbReference>
<dbReference type="InterPro" id="IPR042197">
    <property type="entry name" value="Apaf_helical"/>
</dbReference>
<dbReference type="InterPro" id="IPR036388">
    <property type="entry name" value="WH-like_DNA-bd_sf"/>
</dbReference>